<organism evidence="7 8">
    <name type="scientific">Fomitopsis schrenkii</name>
    <name type="common">Brown rot fungus</name>
    <dbReference type="NCBI Taxonomy" id="2126942"/>
    <lineage>
        <taxon>Eukaryota</taxon>
        <taxon>Fungi</taxon>
        <taxon>Dikarya</taxon>
        <taxon>Basidiomycota</taxon>
        <taxon>Agaricomycotina</taxon>
        <taxon>Agaricomycetes</taxon>
        <taxon>Polyporales</taxon>
        <taxon>Fomitopsis</taxon>
    </lineage>
</organism>
<dbReference type="eggNOG" id="KOG4569">
    <property type="taxonomic scope" value="Eukaryota"/>
</dbReference>
<evidence type="ECO:0000259" key="6">
    <source>
        <dbReference type="Pfam" id="PF01764"/>
    </source>
</evidence>
<evidence type="ECO:0000256" key="2">
    <source>
        <dbReference type="ARBA" id="ARBA00043996"/>
    </source>
</evidence>
<dbReference type="HOGENOM" id="CLU_032957_9_1_1"/>
<evidence type="ECO:0000256" key="5">
    <source>
        <dbReference type="SAM" id="SignalP"/>
    </source>
</evidence>
<dbReference type="PANTHER" id="PTHR45856:SF25">
    <property type="entry name" value="FUNGAL LIPASE-LIKE DOMAIN-CONTAINING PROTEIN"/>
    <property type="match status" value="1"/>
</dbReference>
<dbReference type="PANTHER" id="PTHR45856">
    <property type="entry name" value="ALPHA/BETA-HYDROLASES SUPERFAMILY PROTEIN"/>
    <property type="match status" value="1"/>
</dbReference>
<reference evidence="7 8" key="1">
    <citation type="journal article" date="2012" name="Science">
        <title>The Paleozoic origin of enzymatic lignin decomposition reconstructed from 31 fungal genomes.</title>
        <authorList>
            <person name="Floudas D."/>
            <person name="Binder M."/>
            <person name="Riley R."/>
            <person name="Barry K."/>
            <person name="Blanchette R.A."/>
            <person name="Henrissat B."/>
            <person name="Martinez A.T."/>
            <person name="Otillar R."/>
            <person name="Spatafora J.W."/>
            <person name="Yadav J.S."/>
            <person name="Aerts A."/>
            <person name="Benoit I."/>
            <person name="Boyd A."/>
            <person name="Carlson A."/>
            <person name="Copeland A."/>
            <person name="Coutinho P.M."/>
            <person name="de Vries R.P."/>
            <person name="Ferreira P."/>
            <person name="Findley K."/>
            <person name="Foster B."/>
            <person name="Gaskell J."/>
            <person name="Glotzer D."/>
            <person name="Gorecki P."/>
            <person name="Heitman J."/>
            <person name="Hesse C."/>
            <person name="Hori C."/>
            <person name="Igarashi K."/>
            <person name="Jurgens J.A."/>
            <person name="Kallen N."/>
            <person name="Kersten P."/>
            <person name="Kohler A."/>
            <person name="Kuees U."/>
            <person name="Kumar T.K.A."/>
            <person name="Kuo A."/>
            <person name="LaButti K."/>
            <person name="Larrondo L.F."/>
            <person name="Lindquist E."/>
            <person name="Ling A."/>
            <person name="Lombard V."/>
            <person name="Lucas S."/>
            <person name="Lundell T."/>
            <person name="Martin R."/>
            <person name="McLaughlin D.J."/>
            <person name="Morgenstern I."/>
            <person name="Morin E."/>
            <person name="Murat C."/>
            <person name="Nagy L.G."/>
            <person name="Nolan M."/>
            <person name="Ohm R.A."/>
            <person name="Patyshakuliyeva A."/>
            <person name="Rokas A."/>
            <person name="Ruiz-Duenas F.J."/>
            <person name="Sabat G."/>
            <person name="Salamov A."/>
            <person name="Samejima M."/>
            <person name="Schmutz J."/>
            <person name="Slot J.C."/>
            <person name="St John F."/>
            <person name="Stenlid J."/>
            <person name="Sun H."/>
            <person name="Sun S."/>
            <person name="Syed K."/>
            <person name="Tsang A."/>
            <person name="Wiebenga A."/>
            <person name="Young D."/>
            <person name="Pisabarro A."/>
            <person name="Eastwood D.C."/>
            <person name="Martin F."/>
            <person name="Cullen D."/>
            <person name="Grigoriev I.V."/>
            <person name="Hibbett D.S."/>
        </authorList>
    </citation>
    <scope>NUCLEOTIDE SEQUENCE</scope>
    <source>
        <strain evidence="8">FP-58527</strain>
    </source>
</reference>
<feature type="domain" description="Fungal lipase-type" evidence="6">
    <location>
        <begin position="100"/>
        <end position="239"/>
    </location>
</feature>
<dbReference type="InterPro" id="IPR002921">
    <property type="entry name" value="Fungal_lipase-type"/>
</dbReference>
<feature type="chain" id="PRO_5004562874" description="Fungal lipase-type domain-containing protein" evidence="5">
    <location>
        <begin position="18"/>
        <end position="298"/>
    </location>
</feature>
<keyword evidence="5" id="KW-0732">Signal</keyword>
<dbReference type="GO" id="GO:0006629">
    <property type="term" value="P:lipid metabolic process"/>
    <property type="evidence" value="ECO:0007669"/>
    <property type="project" value="InterPro"/>
</dbReference>
<gene>
    <name evidence="7" type="ORF">FOMPIDRAFT_1023433</name>
</gene>
<keyword evidence="8" id="KW-1185">Reference proteome</keyword>
<evidence type="ECO:0000256" key="4">
    <source>
        <dbReference type="ARBA" id="ARBA00048461"/>
    </source>
</evidence>
<dbReference type="InterPro" id="IPR051218">
    <property type="entry name" value="Sec_MonoDiacylglyc_Lipase"/>
</dbReference>
<evidence type="ECO:0000313" key="8">
    <source>
        <dbReference type="Proteomes" id="UP000015241"/>
    </source>
</evidence>
<comment type="similarity">
    <text evidence="2">Belongs to the AB hydrolase superfamily. Lipase family. Class 3 subfamily.</text>
</comment>
<accession>S8E8X2</accession>
<dbReference type="SUPFAM" id="SSF53474">
    <property type="entry name" value="alpha/beta-Hydrolases"/>
    <property type="match status" value="1"/>
</dbReference>
<sequence>MYAFAIGALLLGEVVLANPVPGLLARQSITALLTAQIDAFTPYTWFASTGYCAPAETLAWDCGTNCEANPDFEPVASGGNGDSTQYWFVGYDPTLDSVIVSHQGTNVDDILPILTDVDIVKTNLDSDLFPGLSSDIEVHSGFADAQANTATEVLSAVQTTISKYSTSKITIVGHSLGAAISLLDAVYLPLHIPDATYTFVGYGLPRVGNQAFANYVDALSTSVTHINNEEDPVPILPGMFLGFVHPSGEVHIEDSGEWAACPGQDNPSTQCIVGDVPTIFEGNTADHDGPYNGIEMGC</sequence>
<proteinExistence type="inferred from homology"/>
<dbReference type="Pfam" id="PF01764">
    <property type="entry name" value="Lipase_3"/>
    <property type="match status" value="1"/>
</dbReference>
<dbReference type="AlphaFoldDB" id="S8E8X2"/>
<comment type="catalytic activity">
    <reaction evidence="4">
        <text>a monoacylglycerol + H2O = glycerol + a fatty acid + H(+)</text>
        <dbReference type="Rhea" id="RHEA:15245"/>
        <dbReference type="ChEBI" id="CHEBI:15377"/>
        <dbReference type="ChEBI" id="CHEBI:15378"/>
        <dbReference type="ChEBI" id="CHEBI:17408"/>
        <dbReference type="ChEBI" id="CHEBI:17754"/>
        <dbReference type="ChEBI" id="CHEBI:28868"/>
    </reaction>
</comment>
<evidence type="ECO:0000256" key="3">
    <source>
        <dbReference type="ARBA" id="ARBA00047591"/>
    </source>
</evidence>
<keyword evidence="1" id="KW-1015">Disulfide bond</keyword>
<feature type="signal peptide" evidence="5">
    <location>
        <begin position="1"/>
        <end position="17"/>
    </location>
</feature>
<evidence type="ECO:0000256" key="1">
    <source>
        <dbReference type="ARBA" id="ARBA00023157"/>
    </source>
</evidence>
<name>S8E8X2_FOMSC</name>
<dbReference type="InterPro" id="IPR029058">
    <property type="entry name" value="AB_hydrolase_fold"/>
</dbReference>
<dbReference type="InParanoid" id="S8E8X2"/>
<dbReference type="EMBL" id="KE504144">
    <property type="protein sequence ID" value="EPT01113.1"/>
    <property type="molecule type" value="Genomic_DNA"/>
</dbReference>
<dbReference type="STRING" id="743788.S8E8X2"/>
<evidence type="ECO:0000313" key="7">
    <source>
        <dbReference type="EMBL" id="EPT01113.1"/>
    </source>
</evidence>
<protein>
    <recommendedName>
        <fullName evidence="6">Fungal lipase-type domain-containing protein</fullName>
    </recommendedName>
</protein>
<dbReference type="Gene3D" id="3.40.50.1820">
    <property type="entry name" value="alpha/beta hydrolase"/>
    <property type="match status" value="1"/>
</dbReference>
<dbReference type="OrthoDB" id="426718at2759"/>
<dbReference type="CDD" id="cd00519">
    <property type="entry name" value="Lipase_3"/>
    <property type="match status" value="1"/>
</dbReference>
<dbReference type="Proteomes" id="UP000015241">
    <property type="component" value="Unassembled WGS sequence"/>
</dbReference>
<comment type="catalytic activity">
    <reaction evidence="3">
        <text>a diacylglycerol + H2O = a monoacylglycerol + a fatty acid + H(+)</text>
        <dbReference type="Rhea" id="RHEA:32731"/>
        <dbReference type="ChEBI" id="CHEBI:15377"/>
        <dbReference type="ChEBI" id="CHEBI:15378"/>
        <dbReference type="ChEBI" id="CHEBI:17408"/>
        <dbReference type="ChEBI" id="CHEBI:18035"/>
        <dbReference type="ChEBI" id="CHEBI:28868"/>
    </reaction>
</comment>